<proteinExistence type="predicted"/>
<evidence type="ECO:0000313" key="7">
    <source>
        <dbReference type="EMBL" id="MCL6273654.1"/>
    </source>
</evidence>
<keyword evidence="3" id="KW-0285">Flavoprotein</keyword>
<reference evidence="7 8" key="1">
    <citation type="submission" date="2022-05" db="EMBL/GenBank/DDBJ databases">
        <authorList>
            <person name="Park J.-S."/>
        </authorList>
    </citation>
    <scope>NUCLEOTIDE SEQUENCE [LARGE SCALE GENOMIC DNA]</scope>
    <source>
        <strain evidence="7 8">2012CJ35-5</strain>
    </source>
</reference>
<evidence type="ECO:0000256" key="4">
    <source>
        <dbReference type="ARBA" id="ARBA00022643"/>
    </source>
</evidence>
<gene>
    <name evidence="7" type="ORF">M3P19_06510</name>
</gene>
<dbReference type="InterPro" id="IPR007329">
    <property type="entry name" value="FMN-bd"/>
</dbReference>
<evidence type="ECO:0000313" key="8">
    <source>
        <dbReference type="Proteomes" id="UP001203607"/>
    </source>
</evidence>
<keyword evidence="2" id="KW-0597">Phosphoprotein</keyword>
<keyword evidence="5" id="KW-0249">Electron transport</keyword>
<protein>
    <submittedName>
        <fullName evidence="7">FMN-binding protein</fullName>
    </submittedName>
</protein>
<dbReference type="SMART" id="SM00900">
    <property type="entry name" value="FMN_bind"/>
    <property type="match status" value="1"/>
</dbReference>
<dbReference type="InterPro" id="IPR010209">
    <property type="entry name" value="Ion_transpt_RnfG/RsxG"/>
</dbReference>
<evidence type="ECO:0000256" key="5">
    <source>
        <dbReference type="ARBA" id="ARBA00022982"/>
    </source>
</evidence>
<organism evidence="7 8">
    <name type="scientific">Flagellimonas spongiicola</name>
    <dbReference type="NCBI Taxonomy" id="2942208"/>
    <lineage>
        <taxon>Bacteria</taxon>
        <taxon>Pseudomonadati</taxon>
        <taxon>Bacteroidota</taxon>
        <taxon>Flavobacteriia</taxon>
        <taxon>Flavobacteriales</taxon>
        <taxon>Flavobacteriaceae</taxon>
        <taxon>Flagellimonas</taxon>
    </lineage>
</organism>
<sequence>MKRIVFGTVVLLCMSFMNDKISPRLQQKLHNAVATSYEIEEFELTPLEATLVEDHLFTISSAEGQLGFAYLGRAASMKEMFDYVVLLTPELEIKKAKVLIYRENHGRQIGSQRWLKQFIGKGSRDSLEYGGEIDAISGATISAKSMTKAVKEVLNKMEALHTKGAI</sequence>
<comment type="caution">
    <text evidence="7">The sequence shown here is derived from an EMBL/GenBank/DDBJ whole genome shotgun (WGS) entry which is preliminary data.</text>
</comment>
<dbReference type="Pfam" id="PF04205">
    <property type="entry name" value="FMN_bind"/>
    <property type="match status" value="1"/>
</dbReference>
<feature type="domain" description="FMN-binding" evidence="6">
    <location>
        <begin position="76"/>
        <end position="157"/>
    </location>
</feature>
<dbReference type="Proteomes" id="UP001203607">
    <property type="component" value="Unassembled WGS sequence"/>
</dbReference>
<keyword evidence="1" id="KW-0813">Transport</keyword>
<dbReference type="Gene3D" id="3.90.1010.20">
    <property type="match status" value="1"/>
</dbReference>
<dbReference type="PANTHER" id="PTHR36118">
    <property type="entry name" value="ION-TRANSLOCATING OXIDOREDUCTASE COMPLEX SUBUNIT G"/>
    <property type="match status" value="1"/>
</dbReference>
<keyword evidence="4" id="KW-0288">FMN</keyword>
<accession>A0ABT0PQK6</accession>
<evidence type="ECO:0000256" key="1">
    <source>
        <dbReference type="ARBA" id="ARBA00022448"/>
    </source>
</evidence>
<dbReference type="PANTHER" id="PTHR36118:SF1">
    <property type="entry name" value="ION-TRANSLOCATING OXIDOREDUCTASE COMPLEX SUBUNIT G"/>
    <property type="match status" value="1"/>
</dbReference>
<dbReference type="EMBL" id="JAMFMA010000002">
    <property type="protein sequence ID" value="MCL6273654.1"/>
    <property type="molecule type" value="Genomic_DNA"/>
</dbReference>
<evidence type="ECO:0000259" key="6">
    <source>
        <dbReference type="SMART" id="SM00900"/>
    </source>
</evidence>
<name>A0ABT0PQK6_9FLAO</name>
<keyword evidence="8" id="KW-1185">Reference proteome</keyword>
<dbReference type="RefSeq" id="WP_249656846.1">
    <property type="nucleotide sequence ID" value="NZ_JAMFMA010000002.1"/>
</dbReference>
<evidence type="ECO:0000256" key="2">
    <source>
        <dbReference type="ARBA" id="ARBA00022553"/>
    </source>
</evidence>
<evidence type="ECO:0000256" key="3">
    <source>
        <dbReference type="ARBA" id="ARBA00022630"/>
    </source>
</evidence>